<evidence type="ECO:0000313" key="14">
    <source>
        <dbReference type="Proteomes" id="UP000732193"/>
    </source>
</evidence>
<keyword evidence="5" id="KW-0560">Oxidoreductase</keyword>
<keyword evidence="3 10" id="KW-0479">Metal-binding</keyword>
<evidence type="ECO:0000256" key="10">
    <source>
        <dbReference type="PIRSR" id="PIRSR000112-1"/>
    </source>
</evidence>
<dbReference type="SUPFAM" id="SSF56796">
    <property type="entry name" value="Dehydroquinate synthase-like"/>
    <property type="match status" value="1"/>
</dbReference>
<feature type="binding site" evidence="10">
    <location>
        <position position="278"/>
    </location>
    <ligand>
        <name>glycerol</name>
        <dbReference type="ChEBI" id="CHEBI:17754"/>
    </ligand>
</feature>
<evidence type="ECO:0000256" key="11">
    <source>
        <dbReference type="PIRSR" id="PIRSR000112-2"/>
    </source>
</evidence>
<keyword evidence="2" id="KW-0444">Lipid biosynthesis</keyword>
<evidence type="ECO:0000256" key="2">
    <source>
        <dbReference type="ARBA" id="ARBA00022516"/>
    </source>
</evidence>
<evidence type="ECO:0000313" key="13">
    <source>
        <dbReference type="EMBL" id="MBM1715892.1"/>
    </source>
</evidence>
<dbReference type="InterPro" id="IPR032837">
    <property type="entry name" value="G1PDH"/>
</dbReference>
<dbReference type="CDD" id="cd08170">
    <property type="entry name" value="GlyDH"/>
    <property type="match status" value="1"/>
</dbReference>
<sequence length="369" mass="39347">MYNTVENPALRVIGAPREYVQGPGAIDELAYLAARHGKGHVLAIIDAFLFDTLSARLKAQFGARNQKITCLRFAGEATHAEGERIVEAMKGADVVAGIGGGKCIDIGKFVALHGSTPVFSVPTIASNDAPTSRLIVLYSEDHAITGTEFLAYNPDLVLVDTDVIAAAPQRLLKAGIGDALTKLYEARATAKSNGTNSFTAQAPYLGRKLGAICHEVIRRCATPVLDAMSRDERHPDFEELVETLVYISGIAFESGGLSVAHSMVRGLTRVPALGGYLHGEQVAYSTLVQIVLESDVAELHDAVAFNRAIGLPVSLSDMGVADDALNDAAQQIATGTMTAPYITNFPHKLDAQHIIDAILQLETFARTPE</sequence>
<keyword evidence="7" id="KW-0443">Lipid metabolism</keyword>
<dbReference type="GO" id="GO:0046872">
    <property type="term" value="F:metal ion binding"/>
    <property type="evidence" value="ECO:0007669"/>
    <property type="project" value="UniProtKB-KW"/>
</dbReference>
<dbReference type="PIRSF" id="PIRSF000112">
    <property type="entry name" value="Glycerol_dehydrogenase"/>
    <property type="match status" value="1"/>
</dbReference>
<feature type="binding site" evidence="12">
    <location>
        <position position="138"/>
    </location>
    <ligand>
        <name>NAD(+)</name>
        <dbReference type="ChEBI" id="CHEBI:57540"/>
    </ligand>
</feature>
<dbReference type="Pfam" id="PF13685">
    <property type="entry name" value="Fe-ADH_2"/>
    <property type="match status" value="1"/>
</dbReference>
<keyword evidence="8" id="KW-0594">Phospholipid biosynthesis</keyword>
<keyword evidence="6 12" id="KW-0520">NAD</keyword>
<dbReference type="PANTHER" id="PTHR43616:SF5">
    <property type="entry name" value="GLYCEROL DEHYDROGENASE 1"/>
    <property type="match status" value="1"/>
</dbReference>
<comment type="caution">
    <text evidence="13">The sequence shown here is derived from an EMBL/GenBank/DDBJ whole genome shotgun (WGS) entry which is preliminary data.</text>
</comment>
<feature type="binding site" evidence="10">
    <location>
        <position position="261"/>
    </location>
    <ligand>
        <name>glycerol</name>
        <dbReference type="ChEBI" id="CHEBI:17754"/>
    </ligand>
</feature>
<evidence type="ECO:0000256" key="6">
    <source>
        <dbReference type="ARBA" id="ARBA00023027"/>
    </source>
</evidence>
<dbReference type="RefSeq" id="WP_203243607.1">
    <property type="nucleotide sequence ID" value="NZ_JAFBRH010000010.1"/>
</dbReference>
<gene>
    <name evidence="13" type="ORF">JQV55_20140</name>
</gene>
<keyword evidence="4" id="KW-0521">NADP</keyword>
<dbReference type="GO" id="GO:0008654">
    <property type="term" value="P:phospholipid biosynthetic process"/>
    <property type="evidence" value="ECO:0007669"/>
    <property type="project" value="UniProtKB-KW"/>
</dbReference>
<feature type="binding site" evidence="12">
    <location>
        <begin position="101"/>
        <end position="105"/>
    </location>
    <ligand>
        <name>NAD(+)</name>
        <dbReference type="ChEBI" id="CHEBI:57540"/>
    </ligand>
</feature>
<keyword evidence="1" id="KW-0963">Cytoplasm</keyword>
<keyword evidence="9" id="KW-1208">Phospholipid metabolism</keyword>
<feature type="binding site" evidence="10">
    <location>
        <position position="178"/>
    </location>
    <ligand>
        <name>glycerol</name>
        <dbReference type="ChEBI" id="CHEBI:17754"/>
    </ligand>
</feature>
<dbReference type="Gene3D" id="1.20.1090.10">
    <property type="entry name" value="Dehydroquinate synthase-like - alpha domain"/>
    <property type="match status" value="1"/>
</dbReference>
<accession>A0AAE2W371</accession>
<dbReference type="Proteomes" id="UP000732193">
    <property type="component" value="Unassembled WGS sequence"/>
</dbReference>
<dbReference type="PANTHER" id="PTHR43616">
    <property type="entry name" value="GLYCEROL DEHYDROGENASE"/>
    <property type="match status" value="1"/>
</dbReference>
<dbReference type="Gene3D" id="3.40.50.1970">
    <property type="match status" value="1"/>
</dbReference>
<evidence type="ECO:0000256" key="4">
    <source>
        <dbReference type="ARBA" id="ARBA00022857"/>
    </source>
</evidence>
<feature type="binding site" evidence="11">
    <location>
        <position position="128"/>
    </location>
    <ligand>
        <name>glycerol</name>
        <dbReference type="ChEBI" id="CHEBI:17754"/>
    </ligand>
</feature>
<evidence type="ECO:0000256" key="1">
    <source>
        <dbReference type="ARBA" id="ARBA00022490"/>
    </source>
</evidence>
<reference evidence="13 14" key="1">
    <citation type="submission" date="2021-01" db="EMBL/GenBank/DDBJ databases">
        <title>Diatom-associated Roseobacters Show Island Model of Population Structure.</title>
        <authorList>
            <person name="Qu L."/>
            <person name="Feng X."/>
            <person name="Chen Y."/>
            <person name="Li L."/>
            <person name="Wang X."/>
            <person name="Hu Z."/>
            <person name="Wang H."/>
            <person name="Luo H."/>
        </authorList>
    </citation>
    <scope>NUCLEOTIDE SEQUENCE [LARGE SCALE GENOMIC DNA]</scope>
    <source>
        <strain evidence="13 14">TR60-84</strain>
    </source>
</reference>
<proteinExistence type="predicted"/>
<organism evidence="13 14">
    <name type="scientific">Sulfitobacter geojensis</name>
    <dbReference type="NCBI Taxonomy" id="1342299"/>
    <lineage>
        <taxon>Bacteria</taxon>
        <taxon>Pseudomonadati</taxon>
        <taxon>Pseudomonadota</taxon>
        <taxon>Alphaproteobacteria</taxon>
        <taxon>Rhodobacterales</taxon>
        <taxon>Roseobacteraceae</taxon>
        <taxon>Sulfitobacter</taxon>
    </lineage>
</organism>
<evidence type="ECO:0000256" key="7">
    <source>
        <dbReference type="ARBA" id="ARBA00023098"/>
    </source>
</evidence>
<evidence type="ECO:0000256" key="9">
    <source>
        <dbReference type="ARBA" id="ARBA00023264"/>
    </source>
</evidence>
<keyword evidence="14" id="KW-1185">Reference proteome</keyword>
<keyword evidence="10" id="KW-0862">Zinc</keyword>
<protein>
    <submittedName>
        <fullName evidence="13">Glycerol dehydrogenase</fullName>
    </submittedName>
</protein>
<evidence type="ECO:0000256" key="8">
    <source>
        <dbReference type="ARBA" id="ARBA00023209"/>
    </source>
</evidence>
<feature type="binding site" evidence="12">
    <location>
        <position position="132"/>
    </location>
    <ligand>
        <name>NAD(+)</name>
        <dbReference type="ChEBI" id="CHEBI:57540"/>
    </ligand>
</feature>
<evidence type="ECO:0000256" key="5">
    <source>
        <dbReference type="ARBA" id="ARBA00023002"/>
    </source>
</evidence>
<feature type="binding site" evidence="12">
    <location>
        <begin position="123"/>
        <end position="126"/>
    </location>
    <ligand>
        <name>NAD(+)</name>
        <dbReference type="ChEBI" id="CHEBI:57540"/>
    </ligand>
</feature>
<evidence type="ECO:0000256" key="3">
    <source>
        <dbReference type="ARBA" id="ARBA00022723"/>
    </source>
</evidence>
<feature type="binding site" evidence="12">
    <location>
        <position position="134"/>
    </location>
    <ligand>
        <name>NAD(+)</name>
        <dbReference type="ChEBI" id="CHEBI:57540"/>
    </ligand>
</feature>
<dbReference type="GO" id="GO:0016614">
    <property type="term" value="F:oxidoreductase activity, acting on CH-OH group of donors"/>
    <property type="evidence" value="ECO:0007669"/>
    <property type="project" value="InterPro"/>
</dbReference>
<name>A0AAE2W371_9RHOB</name>
<comment type="cofactor">
    <cofactor evidence="10">
        <name>Zn(2+)</name>
        <dbReference type="ChEBI" id="CHEBI:29105"/>
    </cofactor>
    <text evidence="10">Binds 1 zinc ion per subunit.</text>
</comment>
<evidence type="ECO:0000256" key="12">
    <source>
        <dbReference type="PIRSR" id="PIRSR000112-3"/>
    </source>
</evidence>
<dbReference type="AlphaFoldDB" id="A0AAE2W371"/>
<dbReference type="InterPro" id="IPR016205">
    <property type="entry name" value="Glycerol_DH"/>
</dbReference>
<dbReference type="EMBL" id="JAFBRM010000011">
    <property type="protein sequence ID" value="MBM1715892.1"/>
    <property type="molecule type" value="Genomic_DNA"/>
</dbReference>